<dbReference type="GO" id="GO:0009247">
    <property type="term" value="P:glycolipid biosynthetic process"/>
    <property type="evidence" value="ECO:0007669"/>
    <property type="project" value="TreeGrafter"/>
</dbReference>
<feature type="transmembrane region" description="Helical" evidence="6">
    <location>
        <begin position="167"/>
        <end position="185"/>
    </location>
</feature>
<evidence type="ECO:0000256" key="2">
    <source>
        <dbReference type="ARBA" id="ARBA00022475"/>
    </source>
</evidence>
<dbReference type="AlphaFoldDB" id="A0A921E9B3"/>
<dbReference type="Gene3D" id="1.10.357.140">
    <property type="entry name" value="UbiA prenyltransferase"/>
    <property type="match status" value="1"/>
</dbReference>
<reference evidence="7" key="2">
    <citation type="submission" date="2021-09" db="EMBL/GenBank/DDBJ databases">
        <authorList>
            <person name="Gilroy R."/>
        </authorList>
    </citation>
    <scope>NUCLEOTIDE SEQUENCE</scope>
    <source>
        <strain evidence="7">4100</strain>
    </source>
</reference>
<feature type="transmembrane region" description="Helical" evidence="6">
    <location>
        <begin position="282"/>
        <end position="299"/>
    </location>
</feature>
<dbReference type="PANTHER" id="PTHR11048">
    <property type="entry name" value="PRENYLTRANSFERASES"/>
    <property type="match status" value="1"/>
</dbReference>
<evidence type="ECO:0000256" key="3">
    <source>
        <dbReference type="ARBA" id="ARBA00022692"/>
    </source>
</evidence>
<evidence type="ECO:0000256" key="6">
    <source>
        <dbReference type="SAM" id="Phobius"/>
    </source>
</evidence>
<dbReference type="CDD" id="cd13963">
    <property type="entry name" value="PT_UbiA_2"/>
    <property type="match status" value="1"/>
</dbReference>
<comment type="subcellular location">
    <subcellularLocation>
        <location evidence="1">Membrane</location>
        <topology evidence="1">Multi-pass membrane protein</topology>
    </subcellularLocation>
</comment>
<evidence type="ECO:0000256" key="1">
    <source>
        <dbReference type="ARBA" id="ARBA00004141"/>
    </source>
</evidence>
<keyword evidence="3 6" id="KW-0812">Transmembrane</keyword>
<dbReference type="NCBIfam" id="NF008978">
    <property type="entry name" value="PRK12324.1-4"/>
    <property type="match status" value="1"/>
</dbReference>
<keyword evidence="4 6" id="KW-1133">Transmembrane helix</keyword>
<protein>
    <submittedName>
        <fullName evidence="7">Decaprenyl-phosphate phosphoribosyltransferase</fullName>
        <ecNumber evidence="7">2.4.2.45</ecNumber>
    </submittedName>
</protein>
<feature type="transmembrane region" description="Helical" evidence="6">
    <location>
        <begin position="21"/>
        <end position="37"/>
    </location>
</feature>
<feature type="transmembrane region" description="Helical" evidence="6">
    <location>
        <begin position="243"/>
        <end position="261"/>
    </location>
</feature>
<feature type="transmembrane region" description="Helical" evidence="6">
    <location>
        <begin position="140"/>
        <end position="161"/>
    </location>
</feature>
<dbReference type="PANTHER" id="PTHR11048:SF5">
    <property type="entry name" value="DECAPRENYL-PHOSPHATE PHOSPHORIBOSYLTRANSFERASE"/>
    <property type="match status" value="1"/>
</dbReference>
<dbReference type="GO" id="GO:0016765">
    <property type="term" value="F:transferase activity, transferring alkyl or aryl (other than methyl) groups"/>
    <property type="evidence" value="ECO:0007669"/>
    <property type="project" value="InterPro"/>
</dbReference>
<dbReference type="Pfam" id="PF01040">
    <property type="entry name" value="UbiA"/>
    <property type="match status" value="1"/>
</dbReference>
<comment type="caution">
    <text evidence="7">The sequence shown here is derived from an EMBL/GenBank/DDBJ whole genome shotgun (WGS) entry which is preliminary data.</text>
</comment>
<dbReference type="InterPro" id="IPR044878">
    <property type="entry name" value="UbiA_sf"/>
</dbReference>
<keyword evidence="5 6" id="KW-0472">Membrane</keyword>
<feature type="transmembrane region" description="Helical" evidence="6">
    <location>
        <begin position="84"/>
        <end position="109"/>
    </location>
</feature>
<evidence type="ECO:0000313" key="7">
    <source>
        <dbReference type="EMBL" id="HJE39302.1"/>
    </source>
</evidence>
<feature type="transmembrane region" description="Helical" evidence="6">
    <location>
        <begin position="206"/>
        <end position="231"/>
    </location>
</feature>
<dbReference type="InterPro" id="IPR039653">
    <property type="entry name" value="Prenyltransferase"/>
</dbReference>
<evidence type="ECO:0000256" key="4">
    <source>
        <dbReference type="ARBA" id="ARBA00022989"/>
    </source>
</evidence>
<reference evidence="7" key="1">
    <citation type="journal article" date="2021" name="PeerJ">
        <title>Extensive microbial diversity within the chicken gut microbiome revealed by metagenomics and culture.</title>
        <authorList>
            <person name="Gilroy R."/>
            <person name="Ravi A."/>
            <person name="Getino M."/>
            <person name="Pursley I."/>
            <person name="Horton D.L."/>
            <person name="Alikhan N.F."/>
            <person name="Baker D."/>
            <person name="Gharbi K."/>
            <person name="Hall N."/>
            <person name="Watson M."/>
            <person name="Adriaenssens E.M."/>
            <person name="Foster-Nyarko E."/>
            <person name="Jarju S."/>
            <person name="Secka A."/>
            <person name="Antonio M."/>
            <person name="Oren A."/>
            <person name="Chaudhuri R.R."/>
            <person name="La Ragione R."/>
            <person name="Hildebrand F."/>
            <person name="Pallen M.J."/>
        </authorList>
    </citation>
    <scope>NUCLEOTIDE SEQUENCE</scope>
    <source>
        <strain evidence="7">4100</strain>
    </source>
</reference>
<dbReference type="GO" id="GO:0005886">
    <property type="term" value="C:plasma membrane"/>
    <property type="evidence" value="ECO:0007669"/>
    <property type="project" value="TreeGrafter"/>
</dbReference>
<proteinExistence type="predicted"/>
<gene>
    <name evidence="7" type="ORF">K8V47_06060</name>
</gene>
<sequence length="300" mass="33462">MSSPYLKHILPFVLIIRPQQWVKNLFVFLPMFFGGMMTDGDCWQSAAWTFISFSLMASAVYCFNDVRDAEADRIHPSKRKRQVAAGNLSPMQALALMVILVLMSLAIATQLLPRRWMMVGAVMAGYFVLNIAYSVGLKRIAIVDVMIIAIGFVMRVVAGGLACGIPLSPWIVVMTFLLTLFLAFAKRRDDVVIRLDTGVITRRSTLSYTLPFLNQVLGLLAAVTLVGYILYTLSPEVVMRVGSPYVYITSIWVLAGMLRYMQTVIADNHGGNPERDLLRDPFLMTCVAGWLTTFAILLYA</sequence>
<keyword evidence="2" id="KW-1003">Cell membrane</keyword>
<dbReference type="EMBL" id="DYXT01000029">
    <property type="protein sequence ID" value="HJE39302.1"/>
    <property type="molecule type" value="Genomic_DNA"/>
</dbReference>
<dbReference type="GO" id="GO:0016757">
    <property type="term" value="F:glycosyltransferase activity"/>
    <property type="evidence" value="ECO:0007669"/>
    <property type="project" value="UniProtKB-KW"/>
</dbReference>
<evidence type="ECO:0000256" key="5">
    <source>
        <dbReference type="ARBA" id="ARBA00023136"/>
    </source>
</evidence>
<organism evidence="7 8">
    <name type="scientific">Candidatus Amulumruptor caecigallinarius</name>
    <dbReference type="NCBI Taxonomy" id="2109911"/>
    <lineage>
        <taxon>Bacteria</taxon>
        <taxon>Pseudomonadati</taxon>
        <taxon>Bacteroidota</taxon>
        <taxon>Bacteroidia</taxon>
        <taxon>Bacteroidales</taxon>
        <taxon>Muribaculaceae</taxon>
        <taxon>Candidatus Amulumruptor</taxon>
    </lineage>
</organism>
<accession>A0A921E9B3</accession>
<dbReference type="Proteomes" id="UP000711407">
    <property type="component" value="Unassembled WGS sequence"/>
</dbReference>
<dbReference type="InterPro" id="IPR000537">
    <property type="entry name" value="UbiA_prenyltransferase"/>
</dbReference>
<keyword evidence="7" id="KW-0328">Glycosyltransferase</keyword>
<evidence type="ECO:0000313" key="8">
    <source>
        <dbReference type="Proteomes" id="UP000711407"/>
    </source>
</evidence>
<keyword evidence="7" id="KW-0808">Transferase</keyword>
<feature type="transmembrane region" description="Helical" evidence="6">
    <location>
        <begin position="43"/>
        <end position="63"/>
    </location>
</feature>
<feature type="transmembrane region" description="Helical" evidence="6">
    <location>
        <begin position="115"/>
        <end position="133"/>
    </location>
</feature>
<name>A0A921E9B3_9BACT</name>
<dbReference type="EC" id="2.4.2.45" evidence="7"/>